<dbReference type="AlphaFoldDB" id="A0A0B2VEY9"/>
<organism evidence="2 3">
    <name type="scientific">Toxocara canis</name>
    <name type="common">Canine roundworm</name>
    <dbReference type="NCBI Taxonomy" id="6265"/>
    <lineage>
        <taxon>Eukaryota</taxon>
        <taxon>Metazoa</taxon>
        <taxon>Ecdysozoa</taxon>
        <taxon>Nematoda</taxon>
        <taxon>Chromadorea</taxon>
        <taxon>Rhabditida</taxon>
        <taxon>Spirurina</taxon>
        <taxon>Ascaridomorpha</taxon>
        <taxon>Ascaridoidea</taxon>
        <taxon>Toxocaridae</taxon>
        <taxon>Toxocara</taxon>
    </lineage>
</organism>
<feature type="region of interest" description="Disordered" evidence="1">
    <location>
        <begin position="1"/>
        <end position="53"/>
    </location>
</feature>
<gene>
    <name evidence="2" type="ORF">Tcan_08695</name>
</gene>
<accession>A0A0B2VEY9</accession>
<reference evidence="2 3" key="1">
    <citation type="submission" date="2014-11" db="EMBL/GenBank/DDBJ databases">
        <title>Genetic blueprint of the zoonotic pathogen Toxocara canis.</title>
        <authorList>
            <person name="Zhu X.-Q."/>
            <person name="Korhonen P.K."/>
            <person name="Cai H."/>
            <person name="Young N.D."/>
            <person name="Nejsum P."/>
            <person name="von Samson-Himmelstjerna G."/>
            <person name="Boag P.R."/>
            <person name="Tan P."/>
            <person name="Li Q."/>
            <person name="Min J."/>
            <person name="Yang Y."/>
            <person name="Wang X."/>
            <person name="Fang X."/>
            <person name="Hall R.S."/>
            <person name="Hofmann A."/>
            <person name="Sternberg P.W."/>
            <person name="Jex A.R."/>
            <person name="Gasser R.B."/>
        </authorList>
    </citation>
    <scope>NUCLEOTIDE SEQUENCE [LARGE SCALE GENOMIC DNA]</scope>
    <source>
        <strain evidence="2">PN_DK_2014</strain>
    </source>
</reference>
<dbReference type="Proteomes" id="UP000031036">
    <property type="component" value="Unassembled WGS sequence"/>
</dbReference>
<evidence type="ECO:0000313" key="2">
    <source>
        <dbReference type="EMBL" id="KHN79942.1"/>
    </source>
</evidence>
<dbReference type="EMBL" id="JPKZ01001803">
    <property type="protein sequence ID" value="KHN79942.1"/>
    <property type="molecule type" value="Genomic_DNA"/>
</dbReference>
<evidence type="ECO:0000256" key="1">
    <source>
        <dbReference type="SAM" id="MobiDB-lite"/>
    </source>
</evidence>
<feature type="compositionally biased region" description="Polar residues" evidence="1">
    <location>
        <begin position="17"/>
        <end position="38"/>
    </location>
</feature>
<proteinExistence type="predicted"/>
<protein>
    <submittedName>
        <fullName evidence="2">Uncharacterized protein</fullName>
    </submittedName>
</protein>
<sequence>MQQLLASSAESAPFGNRQRNNARSHLPNRTTNLHTSLAHTHLAPYTTTSNDEDITNEQQVCTIEADFELNEMTIEWLTPSAGAFSCMLIQRRSSSWLRKSLKKQC</sequence>
<comment type="caution">
    <text evidence="2">The sequence shown here is derived from an EMBL/GenBank/DDBJ whole genome shotgun (WGS) entry which is preliminary data.</text>
</comment>
<evidence type="ECO:0000313" key="3">
    <source>
        <dbReference type="Proteomes" id="UP000031036"/>
    </source>
</evidence>
<keyword evidence="3" id="KW-1185">Reference proteome</keyword>
<name>A0A0B2VEY9_TOXCA</name>
<feature type="compositionally biased region" description="Polar residues" evidence="1">
    <location>
        <begin position="1"/>
        <end position="10"/>
    </location>
</feature>